<comment type="caution">
    <text evidence="6">The sequence shown here is derived from an EMBL/GenBank/DDBJ whole genome shotgun (WGS) entry which is preliminary data.</text>
</comment>
<dbReference type="InterPro" id="IPR045584">
    <property type="entry name" value="Pilin-like"/>
</dbReference>
<evidence type="ECO:0000256" key="5">
    <source>
        <dbReference type="SAM" id="Phobius"/>
    </source>
</evidence>
<keyword evidence="5" id="KW-0812">Transmembrane</keyword>
<dbReference type="EMBL" id="BMPP01000001">
    <property type="protein sequence ID" value="GGK11980.1"/>
    <property type="molecule type" value="Genomic_DNA"/>
</dbReference>
<organism evidence="6 7">
    <name type="scientific">Deinococcus malanensis</name>
    <dbReference type="NCBI Taxonomy" id="1706855"/>
    <lineage>
        <taxon>Bacteria</taxon>
        <taxon>Thermotogati</taxon>
        <taxon>Deinococcota</taxon>
        <taxon>Deinococci</taxon>
        <taxon>Deinococcales</taxon>
        <taxon>Deinococcaceae</taxon>
        <taxon>Deinococcus</taxon>
    </lineage>
</organism>
<dbReference type="Gene3D" id="3.30.700.10">
    <property type="entry name" value="Glycoprotein, Type 4 Pilin"/>
    <property type="match status" value="1"/>
</dbReference>
<accession>A0ABQ2EHI5</accession>
<evidence type="ECO:0008006" key="8">
    <source>
        <dbReference type="Google" id="ProtNLM"/>
    </source>
</evidence>
<evidence type="ECO:0000256" key="3">
    <source>
        <dbReference type="ARBA" id="ARBA00022764"/>
    </source>
</evidence>
<gene>
    <name evidence="6" type="ORF">GCM10008955_01520</name>
</gene>
<keyword evidence="3" id="KW-0574">Periplasm</keyword>
<dbReference type="Proteomes" id="UP000647587">
    <property type="component" value="Unassembled WGS sequence"/>
</dbReference>
<evidence type="ECO:0000256" key="4">
    <source>
        <dbReference type="ARBA" id="ARBA00023237"/>
    </source>
</evidence>
<reference evidence="7" key="1">
    <citation type="journal article" date="2019" name="Int. J. Syst. Evol. Microbiol.">
        <title>The Global Catalogue of Microorganisms (GCM) 10K type strain sequencing project: providing services to taxonomists for standard genome sequencing and annotation.</title>
        <authorList>
            <consortium name="The Broad Institute Genomics Platform"/>
            <consortium name="The Broad Institute Genome Sequencing Center for Infectious Disease"/>
            <person name="Wu L."/>
            <person name="Ma J."/>
        </authorList>
    </citation>
    <scope>NUCLEOTIDE SEQUENCE [LARGE SCALE GENOMIC DNA]</scope>
    <source>
        <strain evidence="7">JCM 30331</strain>
    </source>
</reference>
<comment type="subcellular location">
    <subcellularLocation>
        <location evidence="1">Cell outer membrane</location>
        <topology evidence="1">Single-pass membrane protein</topology>
    </subcellularLocation>
    <subcellularLocation>
        <location evidence="2">Periplasm</location>
    </subcellularLocation>
</comment>
<dbReference type="NCBIfam" id="TIGR02532">
    <property type="entry name" value="IV_pilin_GFxxxE"/>
    <property type="match status" value="1"/>
</dbReference>
<keyword evidence="7" id="KW-1185">Reference proteome</keyword>
<keyword evidence="5" id="KW-0472">Membrane</keyword>
<evidence type="ECO:0000256" key="2">
    <source>
        <dbReference type="ARBA" id="ARBA00004418"/>
    </source>
</evidence>
<evidence type="ECO:0000313" key="6">
    <source>
        <dbReference type="EMBL" id="GGK11980.1"/>
    </source>
</evidence>
<dbReference type="InterPro" id="IPR012902">
    <property type="entry name" value="N_methyl_site"/>
</dbReference>
<feature type="transmembrane region" description="Helical" evidence="5">
    <location>
        <begin position="6"/>
        <end position="26"/>
    </location>
</feature>
<keyword evidence="5" id="KW-1133">Transmembrane helix</keyword>
<protein>
    <recommendedName>
        <fullName evidence="8">Prepilin-type N-terminal cleavage/methylation domain-containing protein</fullName>
    </recommendedName>
</protein>
<dbReference type="SUPFAM" id="SSF54523">
    <property type="entry name" value="Pili subunits"/>
    <property type="match status" value="1"/>
</dbReference>
<proteinExistence type="predicted"/>
<dbReference type="Pfam" id="PF07963">
    <property type="entry name" value="N_methyl"/>
    <property type="match status" value="1"/>
</dbReference>
<dbReference type="RefSeq" id="WP_189003604.1">
    <property type="nucleotide sequence ID" value="NZ_BMPP01000001.1"/>
</dbReference>
<evidence type="ECO:0000313" key="7">
    <source>
        <dbReference type="Proteomes" id="UP000647587"/>
    </source>
</evidence>
<keyword evidence="4" id="KW-0998">Cell outer membrane</keyword>
<sequence>MNRDGFTLVELLVGMAILGILMALILNLQSTTIQYSTQQTSNAQRLQAINDVAGYVGAQVRAAQNVPDGLTINGSTCSRAGTVPCLAVILPVVETSAPTGCTRLPGTVIDWRLHAYRYIPRASIAATDRTPLPGLDSTAYGLQEIRVASGAVLLDSNADGCWDRVDTPPTTYSGTVSTGLLADNLILPATGTAAFEYTAATRVVTLRLRSVSQMSSGTTQYTPQSAPYVMSVFARNVN</sequence>
<evidence type="ECO:0000256" key="1">
    <source>
        <dbReference type="ARBA" id="ARBA00004203"/>
    </source>
</evidence>
<name>A0ABQ2EHI5_9DEIO</name>